<feature type="domain" description="SLC12A transporter C-terminal" evidence="7">
    <location>
        <begin position="349"/>
        <end position="424"/>
    </location>
</feature>
<dbReference type="PANTHER" id="PTHR11827">
    <property type="entry name" value="SOLUTE CARRIER FAMILY 12, CATION COTRANSPORTERS"/>
    <property type="match status" value="1"/>
</dbReference>
<feature type="compositionally biased region" description="Basic and acidic residues" evidence="5">
    <location>
        <begin position="636"/>
        <end position="669"/>
    </location>
</feature>
<dbReference type="InterPro" id="IPR018491">
    <property type="entry name" value="SLC12_C"/>
</dbReference>
<keyword evidence="4 6" id="KW-0472">Membrane</keyword>
<dbReference type="OrthoDB" id="2020542at2759"/>
<keyword evidence="9" id="KW-1185">Reference proteome</keyword>
<evidence type="ECO:0000256" key="4">
    <source>
        <dbReference type="ARBA" id="ARBA00023136"/>
    </source>
</evidence>
<protein>
    <recommendedName>
        <fullName evidence="7">SLC12A transporter C-terminal domain-containing protein</fullName>
    </recommendedName>
</protein>
<dbReference type="STRING" id="667725.A0A0L0G4W9"/>
<name>A0A0L0G4W9_9EUKA</name>
<dbReference type="eggNOG" id="KOG2082">
    <property type="taxonomic scope" value="Eukaryota"/>
</dbReference>
<evidence type="ECO:0000313" key="9">
    <source>
        <dbReference type="Proteomes" id="UP000054560"/>
    </source>
</evidence>
<dbReference type="EMBL" id="KQ241790">
    <property type="protein sequence ID" value="KNC84077.1"/>
    <property type="molecule type" value="Genomic_DNA"/>
</dbReference>
<dbReference type="RefSeq" id="XP_014157979.1">
    <property type="nucleotide sequence ID" value="XM_014302504.1"/>
</dbReference>
<feature type="transmembrane region" description="Helical" evidence="6">
    <location>
        <begin position="37"/>
        <end position="70"/>
    </location>
</feature>
<evidence type="ECO:0000256" key="3">
    <source>
        <dbReference type="ARBA" id="ARBA00022989"/>
    </source>
</evidence>
<dbReference type="GO" id="GO:0055075">
    <property type="term" value="P:potassium ion homeostasis"/>
    <property type="evidence" value="ECO:0007669"/>
    <property type="project" value="TreeGrafter"/>
</dbReference>
<feature type="compositionally biased region" description="Polar residues" evidence="5">
    <location>
        <begin position="815"/>
        <end position="826"/>
    </location>
</feature>
<dbReference type="Proteomes" id="UP000054560">
    <property type="component" value="Unassembled WGS sequence"/>
</dbReference>
<dbReference type="GO" id="GO:0055064">
    <property type="term" value="P:chloride ion homeostasis"/>
    <property type="evidence" value="ECO:0007669"/>
    <property type="project" value="TreeGrafter"/>
</dbReference>
<feature type="compositionally biased region" description="Polar residues" evidence="5">
    <location>
        <begin position="754"/>
        <end position="767"/>
    </location>
</feature>
<dbReference type="GO" id="GO:1990573">
    <property type="term" value="P:potassium ion import across plasma membrane"/>
    <property type="evidence" value="ECO:0007669"/>
    <property type="project" value="TreeGrafter"/>
</dbReference>
<feature type="compositionally biased region" description="Low complexity" evidence="5">
    <location>
        <begin position="467"/>
        <end position="487"/>
    </location>
</feature>
<feature type="compositionally biased region" description="Low complexity" evidence="5">
    <location>
        <begin position="620"/>
        <end position="631"/>
    </location>
</feature>
<dbReference type="GO" id="GO:0006884">
    <property type="term" value="P:cell volume homeostasis"/>
    <property type="evidence" value="ECO:0007669"/>
    <property type="project" value="TreeGrafter"/>
</dbReference>
<evidence type="ECO:0000256" key="2">
    <source>
        <dbReference type="ARBA" id="ARBA00022692"/>
    </source>
</evidence>
<feature type="compositionally biased region" description="Basic and acidic residues" evidence="5">
    <location>
        <begin position="796"/>
        <end position="814"/>
    </location>
</feature>
<feature type="region of interest" description="Disordered" evidence="5">
    <location>
        <begin position="717"/>
        <end position="767"/>
    </location>
</feature>
<feature type="compositionally biased region" description="Low complexity" evidence="5">
    <location>
        <begin position="731"/>
        <end position="742"/>
    </location>
</feature>
<dbReference type="InterPro" id="IPR004842">
    <property type="entry name" value="SLC12A_fam"/>
</dbReference>
<keyword evidence="2 6" id="KW-0812">Transmembrane</keyword>
<evidence type="ECO:0000256" key="1">
    <source>
        <dbReference type="ARBA" id="ARBA00004141"/>
    </source>
</evidence>
<dbReference type="AlphaFoldDB" id="A0A0L0G4W9"/>
<dbReference type="Pfam" id="PF03522">
    <property type="entry name" value="SLC12"/>
    <property type="match status" value="2"/>
</dbReference>
<keyword evidence="3 6" id="KW-1133">Transmembrane helix</keyword>
<feature type="region of interest" description="Disordered" evidence="5">
    <location>
        <begin position="790"/>
        <end position="831"/>
    </location>
</feature>
<dbReference type="GO" id="GO:0005886">
    <property type="term" value="C:plasma membrane"/>
    <property type="evidence" value="ECO:0007669"/>
    <property type="project" value="TreeGrafter"/>
</dbReference>
<gene>
    <name evidence="8" type="ORF">SARC_03705</name>
</gene>
<feature type="domain" description="SLC12A transporter C-terminal" evidence="7">
    <location>
        <begin position="217"/>
        <end position="308"/>
    </location>
</feature>
<evidence type="ECO:0000256" key="5">
    <source>
        <dbReference type="SAM" id="MobiDB-lite"/>
    </source>
</evidence>
<proteinExistence type="predicted"/>
<comment type="subcellular location">
    <subcellularLocation>
        <location evidence="1">Membrane</location>
        <topology evidence="1">Multi-pass membrane protein</topology>
    </subcellularLocation>
</comment>
<reference evidence="8 9" key="1">
    <citation type="submission" date="2011-02" db="EMBL/GenBank/DDBJ databases">
        <title>The Genome Sequence of Sphaeroforma arctica JP610.</title>
        <authorList>
            <consortium name="The Broad Institute Genome Sequencing Platform"/>
            <person name="Russ C."/>
            <person name="Cuomo C."/>
            <person name="Young S.K."/>
            <person name="Zeng Q."/>
            <person name="Gargeya S."/>
            <person name="Alvarado L."/>
            <person name="Berlin A."/>
            <person name="Chapman S.B."/>
            <person name="Chen Z."/>
            <person name="Freedman E."/>
            <person name="Gellesch M."/>
            <person name="Goldberg J."/>
            <person name="Griggs A."/>
            <person name="Gujja S."/>
            <person name="Heilman E."/>
            <person name="Heiman D."/>
            <person name="Howarth C."/>
            <person name="Mehta T."/>
            <person name="Neiman D."/>
            <person name="Pearson M."/>
            <person name="Roberts A."/>
            <person name="Saif S."/>
            <person name="Shea T."/>
            <person name="Shenoy N."/>
            <person name="Sisk P."/>
            <person name="Stolte C."/>
            <person name="Sykes S."/>
            <person name="White J."/>
            <person name="Yandava C."/>
            <person name="Burger G."/>
            <person name="Gray M.W."/>
            <person name="Holland P.W.H."/>
            <person name="King N."/>
            <person name="Lang F.B.F."/>
            <person name="Roger A.J."/>
            <person name="Ruiz-Trillo I."/>
            <person name="Haas B."/>
            <person name="Nusbaum C."/>
            <person name="Birren B."/>
        </authorList>
    </citation>
    <scope>NUCLEOTIDE SEQUENCE [LARGE SCALE GENOMIC DNA]</scope>
    <source>
        <strain evidence="8 9">JP610</strain>
    </source>
</reference>
<dbReference type="GO" id="GO:0015379">
    <property type="term" value="F:potassium:chloride symporter activity"/>
    <property type="evidence" value="ECO:0007669"/>
    <property type="project" value="TreeGrafter"/>
</dbReference>
<feature type="compositionally biased region" description="Polar residues" evidence="5">
    <location>
        <begin position="718"/>
        <end position="730"/>
    </location>
</feature>
<dbReference type="PANTHER" id="PTHR11827:SF73">
    <property type="entry name" value="KAZACHOC, ISOFORM G"/>
    <property type="match status" value="1"/>
</dbReference>
<organism evidence="8 9">
    <name type="scientific">Sphaeroforma arctica JP610</name>
    <dbReference type="NCBI Taxonomy" id="667725"/>
    <lineage>
        <taxon>Eukaryota</taxon>
        <taxon>Ichthyosporea</taxon>
        <taxon>Ichthyophonida</taxon>
        <taxon>Sphaeroforma</taxon>
    </lineage>
</organism>
<feature type="compositionally biased region" description="Polar residues" evidence="5">
    <location>
        <begin position="602"/>
        <end position="614"/>
    </location>
</feature>
<evidence type="ECO:0000259" key="7">
    <source>
        <dbReference type="Pfam" id="PF03522"/>
    </source>
</evidence>
<dbReference type="GeneID" id="25904209"/>
<evidence type="ECO:0000313" key="8">
    <source>
        <dbReference type="EMBL" id="KNC84077.1"/>
    </source>
</evidence>
<feature type="compositionally biased region" description="Basic and acidic residues" evidence="5">
    <location>
        <begin position="582"/>
        <end position="601"/>
    </location>
</feature>
<accession>A0A0L0G4W9</accession>
<feature type="compositionally biased region" description="Basic and acidic residues" evidence="5">
    <location>
        <begin position="744"/>
        <end position="753"/>
    </location>
</feature>
<feature type="region of interest" description="Disordered" evidence="5">
    <location>
        <begin position="466"/>
        <end position="502"/>
    </location>
</feature>
<sequence length="903" mass="99426">MMFLLSYATVNFTCFLLSVLKSPSWRPGFKYYHPYITALAGTVCCFALMFALNWIAALVSVVLCVLLAFYIEYRVNTEIWGSGLQSMQLHLATKALISMEQQEVVSKYIMMLKLAEARNARARDAVGNIILGSDMDIPAQMLGIVEEDNNSQRRSSIRRTNTMLNQLTGLDNFLARQLHEIPDDFKYNRTKSWVPRFLVLVSMDTADDSLSSFEKTLLSFLYMLAKGSAKDIFIMVGNVLKRDYGLHTQERFLAAMRRKVLLQGAMQDSKINGLAEVVVAKDTEVGANILIQTAGVGSLRPNTIIAGWPRLNTPAKASYVVSLVSLTRASSRACIFLKHGNSFPEPSERVTGTMDLWWVLQEGGMLLLVSFLLTQHKSWKGCKLRLFTVADVTANSVLIEQQLRAFLRELRIKAEVKVIEITTEELNPFTNQMTIARNQSNAAAMRLRGRGGASMFPSCVDQLTGVPMGSSPSSVPSGQQSSSGQRSAYTKITGDTDTAGPLKQSIEGLWKGISIAPPEESKSQGFLLGDDSDDSTLDVDTSISAKRYHSADITDSNNDSRKPQSYLGKTTPGSRYRVSPAEQKRSDATDDKSDTKGERQRLQPNTPQIQTQTRSDIDIPTQAQTQAQAPPHNTHTHTDSKRTEYGKDSLEEIDLKTSERRTQRTDHMASGESDAQVIKDKRKESLRLSMSSEALLVGKDITTEPIAEGIVPHFYDASASTPNSPVRTRANTVTSTDSSHSNTHTHDATENSRKSTASYDNAKGSTSRLRAFSRLRKAAESLAARTSKGFSTNKLAEGEHIPEEGVEVPMRETSRTSQESGKTSSDGKQKKNLFTAPGLKQAMHTESSNARLVIMNLPVPTDESAINPSGYLTLVNELTEGLHNVVLVNGLTDGTDVISVYQS</sequence>
<evidence type="ECO:0000256" key="6">
    <source>
        <dbReference type="SAM" id="Phobius"/>
    </source>
</evidence>
<feature type="region of interest" description="Disordered" evidence="5">
    <location>
        <begin position="550"/>
        <end position="676"/>
    </location>
</feature>